<dbReference type="GO" id="GO:0004622">
    <property type="term" value="F:phosphatidylcholine lysophospholipase activity"/>
    <property type="evidence" value="ECO:0007669"/>
    <property type="project" value="TreeGrafter"/>
</dbReference>
<dbReference type="InterPro" id="IPR013830">
    <property type="entry name" value="SGNH_hydro"/>
</dbReference>
<dbReference type="Proteomes" id="UP000244892">
    <property type="component" value="Chromosome"/>
</dbReference>
<accession>A0A2U8FXM6</accession>
<sequence length="215" mass="23205">MSIDCTRRALALGALGAWLGPVRAANNRPPRTLLVVGDSLSAEYGLPRGTGWVALLGRRLKEQDLPVNIVNASISGETTSGGLARLPALMAEHKPDVVVLELGANDALRGLPLDGTRNNLSQMVGLSQKAGARVLLVGMMVPPNYGKRYADDFAALFERVSTERKVPLVPFMLKGVADRPDARDWFQADGTHPLPKAHPVILDVIWPRLQPLLRG</sequence>
<feature type="domain" description="SGNH hydrolase-type esterase" evidence="1">
    <location>
        <begin position="35"/>
        <end position="198"/>
    </location>
</feature>
<organism evidence="2 3">
    <name type="scientific">Aquabacterium olei</name>
    <dbReference type="NCBI Taxonomy" id="1296669"/>
    <lineage>
        <taxon>Bacteria</taxon>
        <taxon>Pseudomonadati</taxon>
        <taxon>Pseudomonadota</taxon>
        <taxon>Betaproteobacteria</taxon>
        <taxon>Burkholderiales</taxon>
        <taxon>Aquabacterium</taxon>
    </lineage>
</organism>
<dbReference type="Gene3D" id="3.40.50.1110">
    <property type="entry name" value="SGNH hydrolase"/>
    <property type="match status" value="1"/>
</dbReference>
<dbReference type="Pfam" id="PF13472">
    <property type="entry name" value="Lipase_GDSL_2"/>
    <property type="match status" value="1"/>
</dbReference>
<proteinExistence type="predicted"/>
<dbReference type="SUPFAM" id="SSF52266">
    <property type="entry name" value="SGNH hydrolase"/>
    <property type="match status" value="1"/>
</dbReference>
<dbReference type="InterPro" id="IPR036514">
    <property type="entry name" value="SGNH_hydro_sf"/>
</dbReference>
<dbReference type="RefSeq" id="WP_109038309.1">
    <property type="nucleotide sequence ID" value="NZ_CP029210.1"/>
</dbReference>
<dbReference type="PANTHER" id="PTHR30383:SF24">
    <property type="entry name" value="THIOESTERASE 1_PROTEASE 1_LYSOPHOSPHOLIPASE L1"/>
    <property type="match status" value="1"/>
</dbReference>
<reference evidence="2 3" key="1">
    <citation type="submission" date="2018-05" db="EMBL/GenBank/DDBJ databases">
        <title>complete genome sequence of Aquabacterium olei NBRC 110486.</title>
        <authorList>
            <person name="Tang B."/>
            <person name="Chang J."/>
            <person name="Zhang L."/>
            <person name="Yang H."/>
        </authorList>
    </citation>
    <scope>NUCLEOTIDE SEQUENCE [LARGE SCALE GENOMIC DNA]</scope>
    <source>
        <strain evidence="2 3">NBRC 110486</strain>
    </source>
</reference>
<name>A0A2U8FXM6_9BURK</name>
<evidence type="ECO:0000313" key="2">
    <source>
        <dbReference type="EMBL" id="AWI55194.1"/>
    </source>
</evidence>
<dbReference type="EMBL" id="CP029210">
    <property type="protein sequence ID" value="AWI55194.1"/>
    <property type="molecule type" value="Genomic_DNA"/>
</dbReference>
<dbReference type="OrthoDB" id="9786188at2"/>
<protein>
    <submittedName>
        <fullName evidence="2">Arylesterase</fullName>
    </submittedName>
</protein>
<dbReference type="CDD" id="cd01822">
    <property type="entry name" value="Lysophospholipase_L1_like"/>
    <property type="match status" value="1"/>
</dbReference>
<keyword evidence="3" id="KW-1185">Reference proteome</keyword>
<dbReference type="InterPro" id="IPR051532">
    <property type="entry name" value="Ester_Hydrolysis_Enzymes"/>
</dbReference>
<dbReference type="PANTHER" id="PTHR30383">
    <property type="entry name" value="THIOESTERASE 1/PROTEASE 1/LYSOPHOSPHOLIPASE L1"/>
    <property type="match status" value="1"/>
</dbReference>
<dbReference type="KEGG" id="aon:DEH84_09500"/>
<dbReference type="AlphaFoldDB" id="A0A2U8FXM6"/>
<gene>
    <name evidence="2" type="ORF">DEH84_09500</name>
</gene>
<evidence type="ECO:0000259" key="1">
    <source>
        <dbReference type="Pfam" id="PF13472"/>
    </source>
</evidence>
<evidence type="ECO:0000313" key="3">
    <source>
        <dbReference type="Proteomes" id="UP000244892"/>
    </source>
</evidence>